<name>A0A5S9R7G1_MYCVN</name>
<dbReference type="PIRSF" id="PIRSF002741">
    <property type="entry name" value="MppA"/>
    <property type="match status" value="1"/>
</dbReference>
<dbReference type="Proteomes" id="UP000430146">
    <property type="component" value="Unassembled WGS sequence"/>
</dbReference>
<dbReference type="SUPFAM" id="SSF53850">
    <property type="entry name" value="Periplasmic binding protein-like II"/>
    <property type="match status" value="1"/>
</dbReference>
<organism evidence="2 3">
    <name type="scientific">Mycolicibacterium vanbaalenii</name>
    <name type="common">Mycobacterium vanbaalenii</name>
    <dbReference type="NCBI Taxonomy" id="110539"/>
    <lineage>
        <taxon>Bacteria</taxon>
        <taxon>Bacillati</taxon>
        <taxon>Actinomycetota</taxon>
        <taxon>Actinomycetes</taxon>
        <taxon>Mycobacteriales</taxon>
        <taxon>Mycobacteriaceae</taxon>
        <taxon>Mycolicibacterium</taxon>
    </lineage>
</organism>
<dbReference type="PANTHER" id="PTHR30290">
    <property type="entry name" value="PERIPLASMIC BINDING COMPONENT OF ABC TRANSPORTER"/>
    <property type="match status" value="1"/>
</dbReference>
<dbReference type="PROSITE" id="PS51318">
    <property type="entry name" value="TAT"/>
    <property type="match status" value="1"/>
</dbReference>
<dbReference type="Gene3D" id="3.10.105.10">
    <property type="entry name" value="Dipeptide-binding Protein, Domain 3"/>
    <property type="match status" value="1"/>
</dbReference>
<dbReference type="Gene3D" id="3.90.76.10">
    <property type="entry name" value="Dipeptide-binding Protein, Domain 1"/>
    <property type="match status" value="1"/>
</dbReference>
<dbReference type="GO" id="GO:0042597">
    <property type="term" value="C:periplasmic space"/>
    <property type="evidence" value="ECO:0007669"/>
    <property type="project" value="UniProtKB-ARBA"/>
</dbReference>
<proteinExistence type="predicted"/>
<dbReference type="GO" id="GO:1904680">
    <property type="term" value="F:peptide transmembrane transporter activity"/>
    <property type="evidence" value="ECO:0007669"/>
    <property type="project" value="TreeGrafter"/>
</dbReference>
<dbReference type="RefSeq" id="WP_234897689.1">
    <property type="nucleotide sequence ID" value="NZ_CACSIP010000045.1"/>
</dbReference>
<dbReference type="InterPro" id="IPR030678">
    <property type="entry name" value="Peptide/Ni-bd"/>
</dbReference>
<sequence>MSNNTHPRSSSVQWDRRRFLKASGLTAGGMGLVSLIAACGGGSGGGADGGTVTLRMPFLADMQIPDPDIMYEGEGVQVMESAYEGLVRYESGTGKIIAGLATSWTVSDDQLTYTFTLQPGVKFHDGTIADATAWTKSFERRGKINQGPAYMVAGVAATDAPDPTTFVVTLAEPNNAFMHYLACPWQPFAVSPTAVESHAVAGDLAQEWLKNHDAGTGPYTIAEFVPGSHYTLKAFPDYWGGKPTFETVRIEITPSVSTQKLQLDSGAFDIVTKGFPIPDVLQYQQNSQFTVVNAVGGVGEAIWLNPHSGIFADKVLRKAVQTALDRAAIVETAWGGLTTAQEGMWPDRTFPAALAPFPSEVDTAPLAAMVPTLASNKVDLAWGADLGAPRQQMAELVQTQLAALGLDVTVRTMPTAEMFDLANQPSEKRPDMLVAFLGGDALHLDTTFRILLRTDAKPLNFYQYSNPELDDLMDEAVRQPTPEQSDAIYQQISGIILDEAIWIPLCLPPNSTIAHNYVTGIENNAFFPQIVWPPTLSRS</sequence>
<dbReference type="EMBL" id="CACSIP010000045">
    <property type="protein sequence ID" value="CAA0131893.1"/>
    <property type="molecule type" value="Genomic_DNA"/>
</dbReference>
<dbReference type="GO" id="GO:0043190">
    <property type="term" value="C:ATP-binding cassette (ABC) transporter complex"/>
    <property type="evidence" value="ECO:0007669"/>
    <property type="project" value="InterPro"/>
</dbReference>
<protein>
    <submittedName>
        <fullName evidence="2">Putative D,D-dipeptide-binding periplasmic protein DdpA</fullName>
    </submittedName>
</protein>
<keyword evidence="3" id="KW-1185">Reference proteome</keyword>
<accession>A0A5S9R7G1</accession>
<gene>
    <name evidence="2" type="primary">ddpA_3</name>
    <name evidence="2" type="ORF">AELLOGFF_01507</name>
</gene>
<dbReference type="Pfam" id="PF00496">
    <property type="entry name" value="SBP_bac_5"/>
    <property type="match status" value="1"/>
</dbReference>
<dbReference type="CDD" id="cd08512">
    <property type="entry name" value="PBP2_NikA_DppA_OppA_like_7"/>
    <property type="match status" value="1"/>
</dbReference>
<dbReference type="Gene3D" id="3.40.190.10">
    <property type="entry name" value="Periplasmic binding protein-like II"/>
    <property type="match status" value="1"/>
</dbReference>
<evidence type="ECO:0000313" key="3">
    <source>
        <dbReference type="Proteomes" id="UP000430146"/>
    </source>
</evidence>
<reference evidence="2 3" key="1">
    <citation type="submission" date="2019-11" db="EMBL/GenBank/DDBJ databases">
        <authorList>
            <person name="Holert J."/>
        </authorList>
    </citation>
    <scope>NUCLEOTIDE SEQUENCE [LARGE SCALE GENOMIC DNA]</scope>
    <source>
        <strain evidence="2">BC8_1</strain>
    </source>
</reference>
<dbReference type="InterPro" id="IPR000914">
    <property type="entry name" value="SBP_5_dom"/>
</dbReference>
<evidence type="ECO:0000259" key="1">
    <source>
        <dbReference type="Pfam" id="PF00496"/>
    </source>
</evidence>
<dbReference type="GO" id="GO:0015833">
    <property type="term" value="P:peptide transport"/>
    <property type="evidence" value="ECO:0007669"/>
    <property type="project" value="TreeGrafter"/>
</dbReference>
<dbReference type="InterPro" id="IPR006311">
    <property type="entry name" value="TAT_signal"/>
</dbReference>
<evidence type="ECO:0000313" key="2">
    <source>
        <dbReference type="EMBL" id="CAA0131893.1"/>
    </source>
</evidence>
<feature type="domain" description="Solute-binding protein family 5" evidence="1">
    <location>
        <begin position="95"/>
        <end position="452"/>
    </location>
</feature>
<dbReference type="AlphaFoldDB" id="A0A5S9R7G1"/>
<dbReference type="InterPro" id="IPR039424">
    <property type="entry name" value="SBP_5"/>
</dbReference>